<protein>
    <submittedName>
        <fullName evidence="9">Response regulator transcription factor</fullName>
    </submittedName>
</protein>
<evidence type="ECO:0000259" key="7">
    <source>
        <dbReference type="PROSITE" id="PS50110"/>
    </source>
</evidence>
<feature type="modified residue" description="4-aspartylphosphate" evidence="5">
    <location>
        <position position="64"/>
    </location>
</feature>
<evidence type="ECO:0000256" key="1">
    <source>
        <dbReference type="ARBA" id="ARBA00022553"/>
    </source>
</evidence>
<evidence type="ECO:0000259" key="8">
    <source>
        <dbReference type="PROSITE" id="PS51755"/>
    </source>
</evidence>
<dbReference type="Gene3D" id="1.10.10.10">
    <property type="entry name" value="Winged helix-like DNA-binding domain superfamily/Winged helix DNA-binding domain"/>
    <property type="match status" value="1"/>
</dbReference>
<comment type="caution">
    <text evidence="9">The sequence shown here is derived from an EMBL/GenBank/DDBJ whole genome shotgun (WGS) entry which is preliminary data.</text>
</comment>
<dbReference type="InterPro" id="IPR016032">
    <property type="entry name" value="Sig_transdc_resp-reg_C-effctor"/>
</dbReference>
<dbReference type="Pfam" id="PF00072">
    <property type="entry name" value="Response_reg"/>
    <property type="match status" value="1"/>
</dbReference>
<dbReference type="CDD" id="cd17574">
    <property type="entry name" value="REC_OmpR"/>
    <property type="match status" value="1"/>
</dbReference>
<evidence type="ECO:0000313" key="9">
    <source>
        <dbReference type="EMBL" id="MBO3740210.1"/>
    </source>
</evidence>
<keyword evidence="3 6" id="KW-0238">DNA-binding</keyword>
<dbReference type="InterPro" id="IPR039420">
    <property type="entry name" value="WalR-like"/>
</dbReference>
<dbReference type="PROSITE" id="PS51755">
    <property type="entry name" value="OMPR_PHOB"/>
    <property type="match status" value="1"/>
</dbReference>
<dbReference type="PANTHER" id="PTHR48111">
    <property type="entry name" value="REGULATOR OF RPOS"/>
    <property type="match status" value="1"/>
</dbReference>
<feature type="domain" description="Response regulatory" evidence="7">
    <location>
        <begin position="15"/>
        <end position="128"/>
    </location>
</feature>
<keyword evidence="10" id="KW-1185">Reference proteome</keyword>
<dbReference type="PANTHER" id="PTHR48111:SF4">
    <property type="entry name" value="DNA-BINDING DUAL TRANSCRIPTIONAL REGULATOR OMPR"/>
    <property type="match status" value="1"/>
</dbReference>
<evidence type="ECO:0000256" key="6">
    <source>
        <dbReference type="PROSITE-ProRule" id="PRU01091"/>
    </source>
</evidence>
<keyword evidence="4" id="KW-0804">Transcription</keyword>
<accession>A0ABS3UN63</accession>
<evidence type="ECO:0000256" key="3">
    <source>
        <dbReference type="ARBA" id="ARBA00023125"/>
    </source>
</evidence>
<dbReference type="InterPro" id="IPR011006">
    <property type="entry name" value="CheY-like_superfamily"/>
</dbReference>
<dbReference type="SUPFAM" id="SSF52172">
    <property type="entry name" value="CheY-like"/>
    <property type="match status" value="1"/>
</dbReference>
<reference evidence="9 10" key="1">
    <citation type="submission" date="2021-03" db="EMBL/GenBank/DDBJ databases">
        <title>Actinoplanes flavus sp. nov., a novel actinomycete isolated from Coconut Palm rhizosphere soil.</title>
        <authorList>
            <person name="Luo X."/>
        </authorList>
    </citation>
    <scope>NUCLEOTIDE SEQUENCE [LARGE SCALE GENOMIC DNA]</scope>
    <source>
        <strain evidence="9 10">NEAU-H7</strain>
    </source>
</reference>
<dbReference type="CDD" id="cd00383">
    <property type="entry name" value="trans_reg_C"/>
    <property type="match status" value="1"/>
</dbReference>
<dbReference type="Pfam" id="PF00486">
    <property type="entry name" value="Trans_reg_C"/>
    <property type="match status" value="1"/>
</dbReference>
<dbReference type="InterPro" id="IPR036388">
    <property type="entry name" value="WH-like_DNA-bd_sf"/>
</dbReference>
<dbReference type="SMART" id="SM00862">
    <property type="entry name" value="Trans_reg_C"/>
    <property type="match status" value="1"/>
</dbReference>
<evidence type="ECO:0000256" key="5">
    <source>
        <dbReference type="PROSITE-ProRule" id="PRU00169"/>
    </source>
</evidence>
<evidence type="ECO:0000313" key="10">
    <source>
        <dbReference type="Proteomes" id="UP000679690"/>
    </source>
</evidence>
<name>A0ABS3UN63_9ACTN</name>
<dbReference type="SMART" id="SM00448">
    <property type="entry name" value="REC"/>
    <property type="match status" value="1"/>
</dbReference>
<organism evidence="9 10">
    <name type="scientific">Actinoplanes flavus</name>
    <dbReference type="NCBI Taxonomy" id="2820290"/>
    <lineage>
        <taxon>Bacteria</taxon>
        <taxon>Bacillati</taxon>
        <taxon>Actinomycetota</taxon>
        <taxon>Actinomycetes</taxon>
        <taxon>Micromonosporales</taxon>
        <taxon>Micromonosporaceae</taxon>
        <taxon>Actinoplanes</taxon>
    </lineage>
</organism>
<dbReference type="EMBL" id="JAGFNS010000014">
    <property type="protein sequence ID" value="MBO3740210.1"/>
    <property type="molecule type" value="Genomic_DNA"/>
</dbReference>
<sequence length="240" mass="26690">MEVAGWCLDRWVATEILIAEDNPKQAELAAAYLRREGHRVTLVGDGPAVFEACRQRRPDLVVLDVMMPALDGVTVCRVLRAESDVPILMLTARAAEDDILRGLDAGADDYLTKPFSPRELAARVRALLRRSGALRDRDQPVLRTGDLEVDVGRFEVRVGGRPIVLTAKEFGIIEVLAGAPGRVFTRGEILAKAFGFDRYVLERTVDAHVRNLRRKLGDDPDDPRYVQTVYGRGYRLAAEP</sequence>
<feature type="domain" description="OmpR/PhoB-type" evidence="8">
    <location>
        <begin position="139"/>
        <end position="238"/>
    </location>
</feature>
<dbReference type="Gene3D" id="3.40.50.2300">
    <property type="match status" value="1"/>
</dbReference>
<keyword evidence="2" id="KW-0805">Transcription regulation</keyword>
<gene>
    <name evidence="9" type="ORF">J5X75_22145</name>
</gene>
<dbReference type="InterPro" id="IPR001867">
    <property type="entry name" value="OmpR/PhoB-type_DNA-bd"/>
</dbReference>
<dbReference type="InterPro" id="IPR001789">
    <property type="entry name" value="Sig_transdc_resp-reg_receiver"/>
</dbReference>
<dbReference type="PROSITE" id="PS50110">
    <property type="entry name" value="RESPONSE_REGULATORY"/>
    <property type="match status" value="1"/>
</dbReference>
<dbReference type="SUPFAM" id="SSF46894">
    <property type="entry name" value="C-terminal effector domain of the bipartite response regulators"/>
    <property type="match status" value="1"/>
</dbReference>
<proteinExistence type="predicted"/>
<dbReference type="Gene3D" id="6.10.250.690">
    <property type="match status" value="1"/>
</dbReference>
<evidence type="ECO:0000256" key="4">
    <source>
        <dbReference type="ARBA" id="ARBA00023163"/>
    </source>
</evidence>
<dbReference type="Proteomes" id="UP000679690">
    <property type="component" value="Unassembled WGS sequence"/>
</dbReference>
<keyword evidence="1 5" id="KW-0597">Phosphoprotein</keyword>
<feature type="DNA-binding region" description="OmpR/PhoB-type" evidence="6">
    <location>
        <begin position="139"/>
        <end position="238"/>
    </location>
</feature>
<evidence type="ECO:0000256" key="2">
    <source>
        <dbReference type="ARBA" id="ARBA00023015"/>
    </source>
</evidence>